<evidence type="ECO:0000313" key="8">
    <source>
        <dbReference type="Proteomes" id="UP001162741"/>
    </source>
</evidence>
<feature type="signal peptide" evidence="5">
    <location>
        <begin position="1"/>
        <end position="17"/>
    </location>
</feature>
<keyword evidence="3" id="KW-1015">Disulfide bond</keyword>
<evidence type="ECO:0000256" key="4">
    <source>
        <dbReference type="ARBA" id="ARBA00023284"/>
    </source>
</evidence>
<protein>
    <submittedName>
        <fullName evidence="7">Redoxin family protein</fullName>
    </submittedName>
</protein>
<dbReference type="RefSeq" id="WP_264282373.1">
    <property type="nucleotide sequence ID" value="NZ_CP107006.1"/>
</dbReference>
<evidence type="ECO:0000313" key="7">
    <source>
        <dbReference type="EMBL" id="UYQ94491.1"/>
    </source>
</evidence>
<reference evidence="7" key="1">
    <citation type="submission" date="2022-10" db="EMBL/GenBank/DDBJ databases">
        <title>Chitinophaga sp. nov., isolated from soil.</title>
        <authorList>
            <person name="Jeon C.O."/>
        </authorList>
    </citation>
    <scope>NUCLEOTIDE SEQUENCE</scope>
    <source>
        <strain evidence="7">R8</strain>
    </source>
</reference>
<dbReference type="InterPro" id="IPR013740">
    <property type="entry name" value="Redoxin"/>
</dbReference>
<dbReference type="Gene3D" id="3.40.30.10">
    <property type="entry name" value="Glutaredoxin"/>
    <property type="match status" value="1"/>
</dbReference>
<dbReference type="EMBL" id="CP107006">
    <property type="protein sequence ID" value="UYQ94491.1"/>
    <property type="molecule type" value="Genomic_DNA"/>
</dbReference>
<dbReference type="PANTHER" id="PTHR42852">
    <property type="entry name" value="THIOL:DISULFIDE INTERCHANGE PROTEIN DSBE"/>
    <property type="match status" value="1"/>
</dbReference>
<name>A0ABY6J492_9BACT</name>
<dbReference type="PANTHER" id="PTHR42852:SF6">
    <property type="entry name" value="THIOL:DISULFIDE INTERCHANGE PROTEIN DSBE"/>
    <property type="match status" value="1"/>
</dbReference>
<feature type="domain" description="Thioredoxin" evidence="6">
    <location>
        <begin position="323"/>
        <end position="488"/>
    </location>
</feature>
<dbReference type="InterPro" id="IPR013766">
    <property type="entry name" value="Thioredoxin_domain"/>
</dbReference>
<keyword evidence="2" id="KW-0201">Cytochrome c-type biogenesis</keyword>
<gene>
    <name evidence="7" type="ORF">MKQ68_05225</name>
</gene>
<evidence type="ECO:0000256" key="5">
    <source>
        <dbReference type="SAM" id="SignalP"/>
    </source>
</evidence>
<dbReference type="InterPro" id="IPR036249">
    <property type="entry name" value="Thioredoxin-like_sf"/>
</dbReference>
<accession>A0ABY6J492</accession>
<keyword evidence="5" id="KW-0732">Signal</keyword>
<dbReference type="Pfam" id="PF08534">
    <property type="entry name" value="Redoxin"/>
    <property type="match status" value="1"/>
</dbReference>
<evidence type="ECO:0000256" key="2">
    <source>
        <dbReference type="ARBA" id="ARBA00022748"/>
    </source>
</evidence>
<dbReference type="SUPFAM" id="SSF52833">
    <property type="entry name" value="Thioredoxin-like"/>
    <property type="match status" value="1"/>
</dbReference>
<keyword evidence="4" id="KW-0676">Redox-active center</keyword>
<evidence type="ECO:0000256" key="3">
    <source>
        <dbReference type="ARBA" id="ARBA00023157"/>
    </source>
</evidence>
<proteinExistence type="predicted"/>
<evidence type="ECO:0000259" key="6">
    <source>
        <dbReference type="PROSITE" id="PS51352"/>
    </source>
</evidence>
<dbReference type="PROSITE" id="PS51352">
    <property type="entry name" value="THIOREDOXIN_2"/>
    <property type="match status" value="1"/>
</dbReference>
<keyword evidence="8" id="KW-1185">Reference proteome</keyword>
<organism evidence="7 8">
    <name type="scientific">Chitinophaga horti</name>
    <dbReference type="NCBI Taxonomy" id="2920382"/>
    <lineage>
        <taxon>Bacteria</taxon>
        <taxon>Pseudomonadati</taxon>
        <taxon>Bacteroidota</taxon>
        <taxon>Chitinophagia</taxon>
        <taxon>Chitinophagales</taxon>
        <taxon>Chitinophagaceae</taxon>
        <taxon>Chitinophaga</taxon>
    </lineage>
</organism>
<sequence length="490" mass="55974">MKQLLFLLCFSPLSLLAQQPAITFRAPQATSGKVKVEYPVDGKYFFIMRTDTALNQKGELVWRNTETTPSEFSFEYKGKKYTLFVKPGKSYTITDQGEGADRTFSITGPDAAAQEAFSRIKFPFYEELAYSRYRALDSSFANNEALLRKDIDSVMAPFKTLLAGKQMEQAFYDHVYDHVRAFYANVMLSVAYSYVGKAVPYKDSIGYDAAKWAQINEYFQRAFAIADPHDLRLQKVNTVYWYTFTNINLYLKYIKPAHDGTLVPFSPDEPEYQRQYDIVSRFRDPEREFQTANLLSFAMLQGSRDKQLLGWYETFNDMYPNNPYAARLAPGVAAVRDYQDKIAQDFKPGQKFLEDAASVNTIAELGARFKGKTIYLDLWASWCGPCKAEFAYTGDVKKFLAEKGGTTLYLSIDNEGAEKKWKEAIKYYNLEGYHLRASEKLSEDIRRQFGKNGSLSIPRYAIIKDGELVVNDAKRPSAGKALIDQLAPYF</sequence>
<dbReference type="Proteomes" id="UP001162741">
    <property type="component" value="Chromosome"/>
</dbReference>
<comment type="subcellular location">
    <subcellularLocation>
        <location evidence="1">Cell envelope</location>
    </subcellularLocation>
</comment>
<feature type="chain" id="PRO_5046526080" evidence="5">
    <location>
        <begin position="18"/>
        <end position="490"/>
    </location>
</feature>
<evidence type="ECO:0000256" key="1">
    <source>
        <dbReference type="ARBA" id="ARBA00004196"/>
    </source>
</evidence>
<dbReference type="InterPro" id="IPR050553">
    <property type="entry name" value="Thioredoxin_ResA/DsbE_sf"/>
</dbReference>